<evidence type="ECO:0008006" key="5">
    <source>
        <dbReference type="Google" id="ProtNLM"/>
    </source>
</evidence>
<accession>A0A517PCW0</accession>
<sequence>MAAPKPAASRKTGLPKPDSRGRCQVSVGPAGSRRKFTFPREVSQVEAARRRDVLRTVHEAFGEWSPLAVEIAESVRQGELIDVSPAAYRAAGNPFGPVPDGAPPDVLSKPREAQVRAAVRSRLARHIPADLLLHEADRPGGDRAGVVRRLKMGVKAGYQSAAKLVELGEQVPPPPNDLAPAAAVVMGAASVVKNPAAPVSVPGTLHEQFNRYLAAVQAEARGASDRHAKVRQLIARHPDTPLAALDLDACRAMIDFWRARPESRRGGRYTVKRARQMVAELMLALNWMHLDGECGWREPADLPRLNRKVDADTPAERAATGTGVVRTFTNDELAKLLRHGDALDQLMLVLGLNLAGGAAEVGRLTWGHLYPPGPHPWAGEGLDVPDSSHGWAGFVRAKSGVAGWWPLWRETAALLNGWRESETVRNGSPPADGSRVLVVDSGPLYRDGGSGRTALKNAQSLVAKRWSAQRTRCEKAGGAVPRLPFGTVRKQFSGWATKAGVPAEVNDTVLCHGSPHPSGPLLFRHYSSRPWSAAFEAVERYGRHLRPALAELDASLPNTCPLREQ</sequence>
<feature type="region of interest" description="Disordered" evidence="2">
    <location>
        <begin position="1"/>
        <end position="33"/>
    </location>
</feature>
<dbReference type="OrthoDB" id="210132at2"/>
<reference evidence="3 4" key="1">
    <citation type="submission" date="2019-02" db="EMBL/GenBank/DDBJ databases">
        <title>Deep-cultivation of Planctomycetes and their phenomic and genomic characterization uncovers novel biology.</title>
        <authorList>
            <person name="Wiegand S."/>
            <person name="Jogler M."/>
            <person name="Boedeker C."/>
            <person name="Pinto D."/>
            <person name="Vollmers J."/>
            <person name="Rivas-Marin E."/>
            <person name="Kohn T."/>
            <person name="Peeters S.H."/>
            <person name="Heuer A."/>
            <person name="Rast P."/>
            <person name="Oberbeckmann S."/>
            <person name="Bunk B."/>
            <person name="Jeske O."/>
            <person name="Meyerdierks A."/>
            <person name="Storesund J.E."/>
            <person name="Kallscheuer N."/>
            <person name="Luecker S."/>
            <person name="Lage O.M."/>
            <person name="Pohl T."/>
            <person name="Merkel B.J."/>
            <person name="Hornburger P."/>
            <person name="Mueller R.-W."/>
            <person name="Bruemmer F."/>
            <person name="Labrenz M."/>
            <person name="Spormann A.M."/>
            <person name="Op den Camp H."/>
            <person name="Overmann J."/>
            <person name="Amann R."/>
            <person name="Jetten M.S.M."/>
            <person name="Mascher T."/>
            <person name="Medema M.H."/>
            <person name="Devos D.P."/>
            <person name="Kaster A.-K."/>
            <person name="Ovreas L."/>
            <person name="Rohde M."/>
            <person name="Galperin M.Y."/>
            <person name="Jogler C."/>
        </authorList>
    </citation>
    <scope>NUCLEOTIDE SEQUENCE [LARGE SCALE GENOMIC DNA]</scope>
    <source>
        <strain evidence="3 4">CA12</strain>
    </source>
</reference>
<dbReference type="RefSeq" id="WP_145360114.1">
    <property type="nucleotide sequence ID" value="NZ_CP036265.1"/>
</dbReference>
<proteinExistence type="predicted"/>
<dbReference type="InterPro" id="IPR013762">
    <property type="entry name" value="Integrase-like_cat_sf"/>
</dbReference>
<dbReference type="Gene3D" id="1.10.443.10">
    <property type="entry name" value="Intergrase catalytic core"/>
    <property type="match status" value="1"/>
</dbReference>
<keyword evidence="1" id="KW-0233">DNA recombination</keyword>
<dbReference type="EMBL" id="CP036265">
    <property type="protein sequence ID" value="QDT17223.1"/>
    <property type="molecule type" value="Genomic_DNA"/>
</dbReference>
<dbReference type="KEGG" id="acaf:CA12_33350"/>
<protein>
    <recommendedName>
        <fullName evidence="5">Core-binding (CB) domain-containing protein</fullName>
    </recommendedName>
</protein>
<keyword evidence="4" id="KW-1185">Reference proteome</keyword>
<dbReference type="SUPFAM" id="SSF56349">
    <property type="entry name" value="DNA breaking-rejoining enzymes"/>
    <property type="match status" value="1"/>
</dbReference>
<evidence type="ECO:0000313" key="4">
    <source>
        <dbReference type="Proteomes" id="UP000318741"/>
    </source>
</evidence>
<name>A0A517PCW0_9PLAN</name>
<dbReference type="GO" id="GO:0006310">
    <property type="term" value="P:DNA recombination"/>
    <property type="evidence" value="ECO:0007669"/>
    <property type="project" value="UniProtKB-KW"/>
</dbReference>
<evidence type="ECO:0000313" key="3">
    <source>
        <dbReference type="EMBL" id="QDT17223.1"/>
    </source>
</evidence>
<dbReference type="GO" id="GO:0003677">
    <property type="term" value="F:DNA binding"/>
    <property type="evidence" value="ECO:0007669"/>
    <property type="project" value="InterPro"/>
</dbReference>
<evidence type="ECO:0000256" key="1">
    <source>
        <dbReference type="ARBA" id="ARBA00023172"/>
    </source>
</evidence>
<gene>
    <name evidence="3" type="ORF">CA12_33350</name>
</gene>
<dbReference type="GO" id="GO:0015074">
    <property type="term" value="P:DNA integration"/>
    <property type="evidence" value="ECO:0007669"/>
    <property type="project" value="InterPro"/>
</dbReference>
<organism evidence="3 4">
    <name type="scientific">Alienimonas californiensis</name>
    <dbReference type="NCBI Taxonomy" id="2527989"/>
    <lineage>
        <taxon>Bacteria</taxon>
        <taxon>Pseudomonadati</taxon>
        <taxon>Planctomycetota</taxon>
        <taxon>Planctomycetia</taxon>
        <taxon>Planctomycetales</taxon>
        <taxon>Planctomycetaceae</taxon>
        <taxon>Alienimonas</taxon>
    </lineage>
</organism>
<evidence type="ECO:0000256" key="2">
    <source>
        <dbReference type="SAM" id="MobiDB-lite"/>
    </source>
</evidence>
<dbReference type="InterPro" id="IPR011010">
    <property type="entry name" value="DNA_brk_join_enz"/>
</dbReference>
<dbReference type="AlphaFoldDB" id="A0A517PCW0"/>
<dbReference type="Proteomes" id="UP000318741">
    <property type="component" value="Chromosome"/>
</dbReference>